<evidence type="ECO:0000256" key="6">
    <source>
        <dbReference type="ARBA" id="ARBA00023136"/>
    </source>
</evidence>
<dbReference type="CDD" id="cd06261">
    <property type="entry name" value="TM_PBP2"/>
    <property type="match status" value="1"/>
</dbReference>
<dbReference type="PANTHER" id="PTHR43744:SF9">
    <property type="entry name" value="POLYGALACTURONAN_RHAMNOGALACTURONAN TRANSPORT SYSTEM PERMEASE PROTEIN YTCP"/>
    <property type="match status" value="1"/>
</dbReference>
<dbReference type="Gene3D" id="1.10.3720.10">
    <property type="entry name" value="MetI-like"/>
    <property type="match status" value="1"/>
</dbReference>
<feature type="transmembrane region" description="Helical" evidence="7">
    <location>
        <begin position="12"/>
        <end position="31"/>
    </location>
</feature>
<dbReference type="InterPro" id="IPR035906">
    <property type="entry name" value="MetI-like_sf"/>
</dbReference>
<evidence type="ECO:0000256" key="7">
    <source>
        <dbReference type="RuleBase" id="RU363032"/>
    </source>
</evidence>
<keyword evidence="5 7" id="KW-1133">Transmembrane helix</keyword>
<keyword evidence="2 7" id="KW-0813">Transport</keyword>
<dbReference type="Pfam" id="PF00528">
    <property type="entry name" value="BPD_transp_1"/>
    <property type="match status" value="1"/>
</dbReference>
<dbReference type="eggNOG" id="COG0395">
    <property type="taxonomic scope" value="Bacteria"/>
</dbReference>
<evidence type="ECO:0000313" key="9">
    <source>
        <dbReference type="EMBL" id="KEQ25657.1"/>
    </source>
</evidence>
<dbReference type="Proteomes" id="UP000028123">
    <property type="component" value="Unassembled WGS sequence"/>
</dbReference>
<dbReference type="OrthoDB" id="9810086at2"/>
<evidence type="ECO:0000313" key="10">
    <source>
        <dbReference type="Proteomes" id="UP000028123"/>
    </source>
</evidence>
<keyword evidence="4 7" id="KW-0812">Transmembrane</keyword>
<dbReference type="RefSeq" id="WP_036682091.1">
    <property type="nucleotide sequence ID" value="NZ_FYEP01000038.1"/>
</dbReference>
<dbReference type="SUPFAM" id="SSF161098">
    <property type="entry name" value="MetI-like"/>
    <property type="match status" value="1"/>
</dbReference>
<dbReference type="PANTHER" id="PTHR43744">
    <property type="entry name" value="ABC TRANSPORTER PERMEASE PROTEIN MG189-RELATED-RELATED"/>
    <property type="match status" value="1"/>
</dbReference>
<evidence type="ECO:0000256" key="4">
    <source>
        <dbReference type="ARBA" id="ARBA00022692"/>
    </source>
</evidence>
<evidence type="ECO:0000256" key="3">
    <source>
        <dbReference type="ARBA" id="ARBA00022475"/>
    </source>
</evidence>
<dbReference type="EMBL" id="JNVM01000010">
    <property type="protein sequence ID" value="KEQ25657.1"/>
    <property type="molecule type" value="Genomic_DNA"/>
</dbReference>
<sequence length="289" mass="32237">MNHITPAGRVFSVLNYVVLTILAATMILPLLHVVAQSLSADAAINSGKVTLWPVQFTLENYQLILKDASVWRSFSVSLFITVVGTVINLIATAALAYPLSRPEYAGRTYVLLMVLVTLIFQAPLIPNYLLVKNLHLLDTVWALIIPSAISAYNLFVMRSFFVNLPNELIDGGRMDGCGEMRIVWSIVLPLSKPAMATMGLFYAVSHWNTYSNALYYINNRALYPLQVRLREIVITDFFGSSDQLSQFTNTSPEGIKMAIITVATIPIMMIYPFLQRYFVKGMLIGSIKS</sequence>
<dbReference type="PROSITE" id="PS50928">
    <property type="entry name" value="ABC_TM1"/>
    <property type="match status" value="1"/>
</dbReference>
<dbReference type="GO" id="GO:0005886">
    <property type="term" value="C:plasma membrane"/>
    <property type="evidence" value="ECO:0007669"/>
    <property type="project" value="UniProtKB-SubCell"/>
</dbReference>
<keyword evidence="3" id="KW-1003">Cell membrane</keyword>
<comment type="subcellular location">
    <subcellularLocation>
        <location evidence="1 7">Cell membrane</location>
        <topology evidence="1 7">Multi-pass membrane protein</topology>
    </subcellularLocation>
</comment>
<gene>
    <name evidence="9" type="ORF">ET33_02775</name>
</gene>
<comment type="caution">
    <text evidence="9">The sequence shown here is derived from an EMBL/GenBank/DDBJ whole genome shotgun (WGS) entry which is preliminary data.</text>
</comment>
<comment type="similarity">
    <text evidence="7">Belongs to the binding-protein-dependent transport system permease family.</text>
</comment>
<organism evidence="9 10">
    <name type="scientific">Paenibacillus tyrfis</name>
    <dbReference type="NCBI Taxonomy" id="1501230"/>
    <lineage>
        <taxon>Bacteria</taxon>
        <taxon>Bacillati</taxon>
        <taxon>Bacillota</taxon>
        <taxon>Bacilli</taxon>
        <taxon>Bacillales</taxon>
        <taxon>Paenibacillaceae</taxon>
        <taxon>Paenibacillus</taxon>
    </lineage>
</organism>
<feature type="transmembrane region" description="Helical" evidence="7">
    <location>
        <begin position="182"/>
        <end position="204"/>
    </location>
</feature>
<feature type="domain" description="ABC transmembrane type-1" evidence="8">
    <location>
        <begin position="74"/>
        <end position="274"/>
    </location>
</feature>
<protein>
    <submittedName>
        <fullName evidence="9">ABC transporter permease</fullName>
    </submittedName>
</protein>
<name>A0A081P4N4_9BACL</name>
<evidence type="ECO:0000256" key="5">
    <source>
        <dbReference type="ARBA" id="ARBA00022989"/>
    </source>
</evidence>
<keyword evidence="10" id="KW-1185">Reference proteome</keyword>
<evidence type="ECO:0000259" key="8">
    <source>
        <dbReference type="PROSITE" id="PS50928"/>
    </source>
</evidence>
<reference evidence="9 10" key="1">
    <citation type="submission" date="2014-06" db="EMBL/GenBank/DDBJ databases">
        <title>Draft genome sequence of Paenibacillus sp. MSt1.</title>
        <authorList>
            <person name="Aw Y.K."/>
            <person name="Ong K.S."/>
            <person name="Gan H.M."/>
            <person name="Lee S.M."/>
        </authorList>
    </citation>
    <scope>NUCLEOTIDE SEQUENCE [LARGE SCALE GENOMIC DNA]</scope>
    <source>
        <strain evidence="9 10">MSt1</strain>
    </source>
</reference>
<keyword evidence="6 7" id="KW-0472">Membrane</keyword>
<evidence type="ECO:0000256" key="1">
    <source>
        <dbReference type="ARBA" id="ARBA00004651"/>
    </source>
</evidence>
<feature type="transmembrane region" description="Helical" evidence="7">
    <location>
        <begin position="74"/>
        <end position="97"/>
    </location>
</feature>
<feature type="transmembrane region" description="Helical" evidence="7">
    <location>
        <begin position="141"/>
        <end position="161"/>
    </location>
</feature>
<dbReference type="AlphaFoldDB" id="A0A081P4N4"/>
<feature type="transmembrane region" description="Helical" evidence="7">
    <location>
        <begin position="254"/>
        <end position="274"/>
    </location>
</feature>
<feature type="transmembrane region" description="Helical" evidence="7">
    <location>
        <begin position="109"/>
        <end position="129"/>
    </location>
</feature>
<dbReference type="GO" id="GO:0055085">
    <property type="term" value="P:transmembrane transport"/>
    <property type="evidence" value="ECO:0007669"/>
    <property type="project" value="InterPro"/>
</dbReference>
<evidence type="ECO:0000256" key="2">
    <source>
        <dbReference type="ARBA" id="ARBA00022448"/>
    </source>
</evidence>
<accession>A0A081P4N4</accession>
<proteinExistence type="inferred from homology"/>
<dbReference type="InterPro" id="IPR000515">
    <property type="entry name" value="MetI-like"/>
</dbReference>